<keyword evidence="1" id="KW-0808">Transferase</keyword>
<evidence type="ECO:0000313" key="4">
    <source>
        <dbReference type="Proteomes" id="UP000618591"/>
    </source>
</evidence>
<dbReference type="Proteomes" id="UP000618591">
    <property type="component" value="Unassembled WGS sequence"/>
</dbReference>
<evidence type="ECO:0000313" key="3">
    <source>
        <dbReference type="EMBL" id="GGA49201.1"/>
    </source>
</evidence>
<organism evidence="3 4">
    <name type="scientific">Sphingomonas psychrolutea</name>
    <dbReference type="NCBI Taxonomy" id="1259676"/>
    <lineage>
        <taxon>Bacteria</taxon>
        <taxon>Pseudomonadati</taxon>
        <taxon>Pseudomonadota</taxon>
        <taxon>Alphaproteobacteria</taxon>
        <taxon>Sphingomonadales</taxon>
        <taxon>Sphingomonadaceae</taxon>
        <taxon>Sphingomonas</taxon>
    </lineage>
</organism>
<comment type="caution">
    <text evidence="3">The sequence shown here is derived from an EMBL/GenBank/DDBJ whole genome shotgun (WGS) entry which is preliminary data.</text>
</comment>
<keyword evidence="4" id="KW-1185">Reference proteome</keyword>
<proteinExistence type="predicted"/>
<dbReference type="RefSeq" id="WP_229732995.1">
    <property type="nucleotide sequence ID" value="NZ_BMDW01000010.1"/>
</dbReference>
<dbReference type="InterPro" id="IPR027417">
    <property type="entry name" value="P-loop_NTPase"/>
</dbReference>
<evidence type="ECO:0000256" key="2">
    <source>
        <dbReference type="PROSITE-ProRule" id="PRU00339"/>
    </source>
</evidence>
<gene>
    <name evidence="3" type="ORF">GCM10011395_19400</name>
</gene>
<dbReference type="Pfam" id="PF14559">
    <property type="entry name" value="TPR_19"/>
    <property type="match status" value="1"/>
</dbReference>
<dbReference type="Pfam" id="PF13469">
    <property type="entry name" value="Sulfotransfer_3"/>
    <property type="match status" value="1"/>
</dbReference>
<dbReference type="EMBL" id="BMDW01000010">
    <property type="protein sequence ID" value="GGA49201.1"/>
    <property type="molecule type" value="Genomic_DNA"/>
</dbReference>
<evidence type="ECO:0008006" key="5">
    <source>
        <dbReference type="Google" id="ProtNLM"/>
    </source>
</evidence>
<dbReference type="InterPro" id="IPR011990">
    <property type="entry name" value="TPR-like_helical_dom_sf"/>
</dbReference>
<reference evidence="4" key="1">
    <citation type="journal article" date="2019" name="Int. J. Syst. Evol. Microbiol.">
        <title>The Global Catalogue of Microorganisms (GCM) 10K type strain sequencing project: providing services to taxonomists for standard genome sequencing and annotation.</title>
        <authorList>
            <consortium name="The Broad Institute Genomics Platform"/>
            <consortium name="The Broad Institute Genome Sequencing Center for Infectious Disease"/>
            <person name="Wu L."/>
            <person name="Ma J."/>
        </authorList>
    </citation>
    <scope>NUCLEOTIDE SEQUENCE [LARGE SCALE GENOMIC DNA]</scope>
    <source>
        <strain evidence="4">CGMCC 1.10106</strain>
    </source>
</reference>
<accession>A0ABQ1GSK2</accession>
<feature type="repeat" description="TPR" evidence="2">
    <location>
        <begin position="44"/>
        <end position="77"/>
    </location>
</feature>
<dbReference type="SUPFAM" id="SSF52540">
    <property type="entry name" value="P-loop containing nucleoside triphosphate hydrolases"/>
    <property type="match status" value="1"/>
</dbReference>
<dbReference type="PROSITE" id="PS50005">
    <property type="entry name" value="TPR"/>
    <property type="match status" value="1"/>
</dbReference>
<sequence>MTTPGGLGDRDALLEQAREQRGRNQLREALATLARLEALQPRFSRLHQERGHCFVLLRDAPRAITALHEAVRLNPTLPASWDMLEQLYRMLGDAAQAAAAAQHLATLRQLPAAIVAANSLIADGDAEPAEMILREYLHTDTGNVGAQRLLARLCSDRGATEEAESVLRAVLDRAPDYDAARLDYAMALLHQQKHRAARQEAEHLLGQDPDNRAYLKLYAAACVGLGDHEPVIDLYARLLADPPESATEIAELRLWRANALKIVGRRDEAIADYHAALAARSDYGVAWFGLGNLKTYRFGDAEVARLRAAEAAPDVAELDRIYLCFALGKALEDRADYAESWTYYARGNALRRRTSRYRPLAAPACAQRLTQTFTADFFAARAGWGVADPAPIFVVGLPRSGSTLIEQILASHSQIEGTQELTEISRYAAELCGSDPESGLPLHPEALQRLTAADAHALGARFLSDTRTYRRTDRPLFIDKMPNNFWQIGLIHLILPGATIIDVRREPMACGFSNFKQLFGTTNQEFSYGLDDIGHYYRAYRDMMRHWDAVLPGRVLRLAYEEVVDDLDTSVRRLLAHAGLPFESGCLTFHTTERSVRTPSSEQVRQPIGRDGLTQWRHYAPWLGPLRDTLGDAVTDDRN</sequence>
<dbReference type="SUPFAM" id="SSF48452">
    <property type="entry name" value="TPR-like"/>
    <property type="match status" value="1"/>
</dbReference>
<evidence type="ECO:0000256" key="1">
    <source>
        <dbReference type="ARBA" id="ARBA00022679"/>
    </source>
</evidence>
<dbReference type="InterPro" id="IPR019734">
    <property type="entry name" value="TPR_rpt"/>
</dbReference>
<dbReference type="Gene3D" id="1.25.40.10">
    <property type="entry name" value="Tetratricopeptide repeat domain"/>
    <property type="match status" value="2"/>
</dbReference>
<dbReference type="InterPro" id="IPR026634">
    <property type="entry name" value="TPST-like"/>
</dbReference>
<dbReference type="Gene3D" id="3.40.50.300">
    <property type="entry name" value="P-loop containing nucleotide triphosphate hydrolases"/>
    <property type="match status" value="1"/>
</dbReference>
<keyword evidence="2" id="KW-0802">TPR repeat</keyword>
<dbReference type="PANTHER" id="PTHR12788">
    <property type="entry name" value="PROTEIN-TYROSINE SULFOTRANSFERASE 2"/>
    <property type="match status" value="1"/>
</dbReference>
<name>A0ABQ1GSK2_9SPHN</name>
<protein>
    <recommendedName>
        <fullName evidence="5">Sulfotransferase family protein</fullName>
    </recommendedName>
</protein>
<dbReference type="PANTHER" id="PTHR12788:SF10">
    <property type="entry name" value="PROTEIN-TYROSINE SULFOTRANSFERASE"/>
    <property type="match status" value="1"/>
</dbReference>
<dbReference type="SMART" id="SM00028">
    <property type="entry name" value="TPR"/>
    <property type="match status" value="4"/>
</dbReference>